<proteinExistence type="inferred from homology"/>
<evidence type="ECO:0000313" key="10">
    <source>
        <dbReference type="Proteomes" id="UP001054889"/>
    </source>
</evidence>
<dbReference type="GO" id="GO:0030150">
    <property type="term" value="P:protein import into mitochondrial matrix"/>
    <property type="evidence" value="ECO:0007669"/>
    <property type="project" value="TreeGrafter"/>
</dbReference>
<feature type="transmembrane region" description="Helical" evidence="8">
    <location>
        <begin position="117"/>
        <end position="139"/>
    </location>
</feature>
<comment type="caution">
    <text evidence="9">The sequence shown here is derived from an EMBL/GenBank/DDBJ whole genome shotgun (WGS) entry which is preliminary data.</text>
</comment>
<accession>A0AAV5C0J6</accession>
<dbReference type="GO" id="GO:0008320">
    <property type="term" value="F:protein transmembrane transporter activity"/>
    <property type="evidence" value="ECO:0007669"/>
    <property type="project" value="TreeGrafter"/>
</dbReference>
<comment type="similarity">
    <text evidence="2">Belongs to the Tim17/Tim22/Tim23 family.</text>
</comment>
<keyword evidence="6" id="KW-0496">Mitochondrion</keyword>
<evidence type="ECO:0000256" key="4">
    <source>
        <dbReference type="ARBA" id="ARBA00022792"/>
    </source>
</evidence>
<comment type="subcellular location">
    <subcellularLocation>
        <location evidence="1">Mitochondrion inner membrane</location>
        <topology evidence="1">Multi-pass membrane protein</topology>
    </subcellularLocation>
</comment>
<sequence length="183" mass="18993">MGRQKPFYDWPIPDHRHRLVDFVGEAFLIGAAGVSAYQFVRGLRGAPSGGRLAAGAHAVRANTPRVVGSFAAFSAVYCAAECAVSVARGGKEDTWNSIAAGAAAAALKHSRRGAFGAARAGLIGASAVAAAVGVFHIAFEWLDHTTPSRRTTITTGPLAPVATAQLPPPLAHWRSVVDKDVPT</sequence>
<evidence type="ECO:0000256" key="6">
    <source>
        <dbReference type="ARBA" id="ARBA00023128"/>
    </source>
</evidence>
<evidence type="ECO:0000256" key="5">
    <source>
        <dbReference type="ARBA" id="ARBA00022989"/>
    </source>
</evidence>
<evidence type="ECO:0000256" key="2">
    <source>
        <dbReference type="ARBA" id="ARBA00008444"/>
    </source>
</evidence>
<dbReference type="AlphaFoldDB" id="A0AAV5C0J6"/>
<keyword evidence="4" id="KW-0999">Mitochondrion inner membrane</keyword>
<dbReference type="EMBL" id="BQKI01000004">
    <property type="protein sequence ID" value="GJM92204.1"/>
    <property type="molecule type" value="Genomic_DNA"/>
</dbReference>
<dbReference type="Pfam" id="PF02466">
    <property type="entry name" value="Tim17"/>
    <property type="match status" value="1"/>
</dbReference>
<dbReference type="GO" id="GO:0005744">
    <property type="term" value="C:TIM23 mitochondrial import inner membrane translocase complex"/>
    <property type="evidence" value="ECO:0007669"/>
    <property type="project" value="TreeGrafter"/>
</dbReference>
<evidence type="ECO:0000256" key="3">
    <source>
        <dbReference type="ARBA" id="ARBA00022692"/>
    </source>
</evidence>
<evidence type="ECO:0000256" key="1">
    <source>
        <dbReference type="ARBA" id="ARBA00004448"/>
    </source>
</evidence>
<name>A0AAV5C0J6_ELECO</name>
<keyword evidence="3 8" id="KW-0812">Transmembrane</keyword>
<evidence type="ECO:0000256" key="7">
    <source>
        <dbReference type="ARBA" id="ARBA00023136"/>
    </source>
</evidence>
<evidence type="ECO:0000313" key="9">
    <source>
        <dbReference type="EMBL" id="GJM92204.1"/>
    </source>
</evidence>
<protein>
    <submittedName>
        <fullName evidence="9">Uncharacterized protein</fullName>
    </submittedName>
</protein>
<keyword evidence="5 8" id="KW-1133">Transmembrane helix</keyword>
<dbReference type="Proteomes" id="UP001054889">
    <property type="component" value="Unassembled WGS sequence"/>
</dbReference>
<keyword evidence="10" id="KW-1185">Reference proteome</keyword>
<reference evidence="9" key="1">
    <citation type="journal article" date="2018" name="DNA Res.">
        <title>Multiple hybrid de novo genome assembly of finger millet, an orphan allotetraploid crop.</title>
        <authorList>
            <person name="Hatakeyama M."/>
            <person name="Aluri S."/>
            <person name="Balachadran M.T."/>
            <person name="Sivarajan S.R."/>
            <person name="Patrignani A."/>
            <person name="Gruter S."/>
            <person name="Poveda L."/>
            <person name="Shimizu-Inatsugi R."/>
            <person name="Baeten J."/>
            <person name="Francoijs K.J."/>
            <person name="Nataraja K.N."/>
            <person name="Reddy Y.A.N."/>
            <person name="Phadnis S."/>
            <person name="Ravikumar R.L."/>
            <person name="Schlapbach R."/>
            <person name="Sreeman S.M."/>
            <person name="Shimizu K.K."/>
        </authorList>
    </citation>
    <scope>NUCLEOTIDE SEQUENCE</scope>
</reference>
<gene>
    <name evidence="9" type="primary">ga08645</name>
    <name evidence="9" type="ORF">PR202_ga08645</name>
</gene>
<reference evidence="9" key="2">
    <citation type="submission" date="2021-12" db="EMBL/GenBank/DDBJ databases">
        <title>Resequencing data analysis of finger millet.</title>
        <authorList>
            <person name="Hatakeyama M."/>
            <person name="Aluri S."/>
            <person name="Balachadran M.T."/>
            <person name="Sivarajan S.R."/>
            <person name="Poveda L."/>
            <person name="Shimizu-Inatsugi R."/>
            <person name="Schlapbach R."/>
            <person name="Sreeman S.M."/>
            <person name="Shimizu K.K."/>
        </authorList>
    </citation>
    <scope>NUCLEOTIDE SEQUENCE</scope>
</reference>
<dbReference type="PANTHER" id="PTHR10485">
    <property type="entry name" value="MITOCHONDRIAL IMPORT INNER MEMBRANE TRANSLOCASE SUBUNIT TIM-17"/>
    <property type="match status" value="1"/>
</dbReference>
<evidence type="ECO:0000256" key="8">
    <source>
        <dbReference type="SAM" id="Phobius"/>
    </source>
</evidence>
<keyword evidence="7 8" id="KW-0472">Membrane</keyword>
<organism evidence="9 10">
    <name type="scientific">Eleusine coracana subsp. coracana</name>
    <dbReference type="NCBI Taxonomy" id="191504"/>
    <lineage>
        <taxon>Eukaryota</taxon>
        <taxon>Viridiplantae</taxon>
        <taxon>Streptophyta</taxon>
        <taxon>Embryophyta</taxon>
        <taxon>Tracheophyta</taxon>
        <taxon>Spermatophyta</taxon>
        <taxon>Magnoliopsida</taxon>
        <taxon>Liliopsida</taxon>
        <taxon>Poales</taxon>
        <taxon>Poaceae</taxon>
        <taxon>PACMAD clade</taxon>
        <taxon>Chloridoideae</taxon>
        <taxon>Cynodonteae</taxon>
        <taxon>Eleusininae</taxon>
        <taxon>Eleusine</taxon>
    </lineage>
</organism>
<dbReference type="PANTHER" id="PTHR10485:SF13">
    <property type="match status" value="1"/>
</dbReference>